<dbReference type="STRING" id="1340429.A0A2G4SG23"/>
<name>A0A2G4SG23_RHIZD</name>
<evidence type="ECO:0000313" key="11">
    <source>
        <dbReference type="Proteomes" id="UP000242254"/>
    </source>
</evidence>
<dbReference type="AlphaFoldDB" id="A0A2G4SG23"/>
<comment type="cofactor">
    <cofactor evidence="5">
        <name>[2Fe-2S] cluster</name>
        <dbReference type="ChEBI" id="CHEBI:190135"/>
    </cofactor>
</comment>
<dbReference type="PANTHER" id="PTHR46491">
    <property type="entry name" value="CDGSH IRON SULFUR DOMAIN PROTEIN HOMOLOG"/>
    <property type="match status" value="1"/>
</dbReference>
<reference evidence="10 11" key="1">
    <citation type="journal article" date="2016" name="Proc. Natl. Acad. Sci. U.S.A.">
        <title>Lipid metabolic changes in an early divergent fungus govern the establishment of a mutualistic symbiosis with endobacteria.</title>
        <authorList>
            <person name="Lastovetsky O.A."/>
            <person name="Gaspar M.L."/>
            <person name="Mondo S.J."/>
            <person name="LaButti K.M."/>
            <person name="Sandor L."/>
            <person name="Grigoriev I.V."/>
            <person name="Henry S.A."/>
            <person name="Pawlowska T.E."/>
        </authorList>
    </citation>
    <scope>NUCLEOTIDE SEQUENCE [LARGE SCALE GENOMIC DNA]</scope>
    <source>
        <strain evidence="10 11">ATCC 52813</strain>
    </source>
</reference>
<evidence type="ECO:0000313" key="10">
    <source>
        <dbReference type="EMBL" id="PHZ07715.1"/>
    </source>
</evidence>
<evidence type="ECO:0000256" key="8">
    <source>
        <dbReference type="SAM" id="Phobius"/>
    </source>
</evidence>
<keyword evidence="11" id="KW-1185">Reference proteome</keyword>
<keyword evidence="8" id="KW-1133">Transmembrane helix</keyword>
<evidence type="ECO:0000256" key="6">
    <source>
        <dbReference type="SAM" id="Coils"/>
    </source>
</evidence>
<sequence length="157" mass="17710">MSASTENKAPEPKFAQPKPYKVDLEPGKEYYWCTCGESKTQPFCDGSHRKEGVFKPKKIVVDEAKTYYLCGCKITKDPNGFCDGTHRKEEGIRKYNEFLLKANNDLKTQKEMAIKAQEELEAKLKKAERKQVIADVVAGLSLTLVVAGVALAWYSRK</sequence>
<evidence type="ECO:0000256" key="5">
    <source>
        <dbReference type="ARBA" id="ARBA00034078"/>
    </source>
</evidence>
<dbReference type="Pfam" id="PF09360">
    <property type="entry name" value="zf-CDGSH"/>
    <property type="match status" value="1"/>
</dbReference>
<keyword evidence="1" id="KW-0001">2Fe-2S</keyword>
<dbReference type="InterPro" id="IPR018967">
    <property type="entry name" value="FeS-contain_CDGSH-typ"/>
</dbReference>
<keyword evidence="2" id="KW-0479">Metal-binding</keyword>
<feature type="domain" description="Iron-binding zinc finger CDGSH type" evidence="9">
    <location>
        <begin position="19"/>
        <end position="54"/>
    </location>
</feature>
<dbReference type="RefSeq" id="XP_023461423.1">
    <property type="nucleotide sequence ID" value="XM_023609766.1"/>
</dbReference>
<dbReference type="InterPro" id="IPR052950">
    <property type="entry name" value="CISD"/>
</dbReference>
<evidence type="ECO:0000259" key="9">
    <source>
        <dbReference type="SMART" id="SM00704"/>
    </source>
</evidence>
<keyword evidence="3" id="KW-0408">Iron</keyword>
<protein>
    <recommendedName>
        <fullName evidence="9">Iron-binding zinc finger CDGSH type domain-containing protein</fullName>
    </recommendedName>
</protein>
<dbReference type="SMART" id="SM00704">
    <property type="entry name" value="ZnF_CDGSH"/>
    <property type="match status" value="2"/>
</dbReference>
<dbReference type="GeneID" id="35440756"/>
<dbReference type="Gene3D" id="3.40.5.90">
    <property type="entry name" value="CDGSH iron-sulfur domain, mitoNEET-type"/>
    <property type="match status" value="2"/>
</dbReference>
<feature type="coiled-coil region" evidence="6">
    <location>
        <begin position="99"/>
        <end position="130"/>
    </location>
</feature>
<dbReference type="EMBL" id="KZ303872">
    <property type="protein sequence ID" value="PHZ07715.1"/>
    <property type="molecule type" value="Genomic_DNA"/>
</dbReference>
<dbReference type="GO" id="GO:0046872">
    <property type="term" value="F:metal ion binding"/>
    <property type="evidence" value="ECO:0007669"/>
    <property type="project" value="UniProtKB-KW"/>
</dbReference>
<evidence type="ECO:0000256" key="1">
    <source>
        <dbReference type="ARBA" id="ARBA00022714"/>
    </source>
</evidence>
<feature type="transmembrane region" description="Helical" evidence="8">
    <location>
        <begin position="132"/>
        <end position="154"/>
    </location>
</feature>
<dbReference type="GO" id="GO:0005739">
    <property type="term" value="C:mitochondrion"/>
    <property type="evidence" value="ECO:0007669"/>
    <property type="project" value="TreeGrafter"/>
</dbReference>
<dbReference type="Proteomes" id="UP000242254">
    <property type="component" value="Unassembled WGS sequence"/>
</dbReference>
<dbReference type="PANTHER" id="PTHR46491:SF3">
    <property type="entry name" value="CDGSH IRON-SULFUR DOMAIN-CONTAINING PROTEIN 3, MITOCHONDRIAL"/>
    <property type="match status" value="1"/>
</dbReference>
<keyword evidence="6" id="KW-0175">Coiled coil</keyword>
<evidence type="ECO:0000256" key="7">
    <source>
        <dbReference type="SAM" id="MobiDB-lite"/>
    </source>
</evidence>
<evidence type="ECO:0000256" key="4">
    <source>
        <dbReference type="ARBA" id="ARBA00023014"/>
    </source>
</evidence>
<keyword evidence="4" id="KW-0411">Iron-sulfur</keyword>
<keyword evidence="8" id="KW-0472">Membrane</keyword>
<accession>A0A2G4SG23</accession>
<evidence type="ECO:0000256" key="2">
    <source>
        <dbReference type="ARBA" id="ARBA00022723"/>
    </source>
</evidence>
<organism evidence="10 11">
    <name type="scientific">Rhizopus microsporus ATCC 52813</name>
    <dbReference type="NCBI Taxonomy" id="1340429"/>
    <lineage>
        <taxon>Eukaryota</taxon>
        <taxon>Fungi</taxon>
        <taxon>Fungi incertae sedis</taxon>
        <taxon>Mucoromycota</taxon>
        <taxon>Mucoromycotina</taxon>
        <taxon>Mucoromycetes</taxon>
        <taxon>Mucorales</taxon>
        <taxon>Mucorineae</taxon>
        <taxon>Rhizopodaceae</taxon>
        <taxon>Rhizopus</taxon>
    </lineage>
</organism>
<feature type="region of interest" description="Disordered" evidence="7">
    <location>
        <begin position="1"/>
        <end position="20"/>
    </location>
</feature>
<gene>
    <name evidence="10" type="ORF">RHIMIDRAFT_242369</name>
</gene>
<proteinExistence type="predicted"/>
<evidence type="ECO:0000256" key="3">
    <source>
        <dbReference type="ARBA" id="ARBA00023004"/>
    </source>
</evidence>
<keyword evidence="8" id="KW-0812">Transmembrane</keyword>
<dbReference type="InterPro" id="IPR042216">
    <property type="entry name" value="MitoNEET_CISD"/>
</dbReference>
<dbReference type="GO" id="GO:0051537">
    <property type="term" value="F:2 iron, 2 sulfur cluster binding"/>
    <property type="evidence" value="ECO:0007669"/>
    <property type="project" value="UniProtKB-KW"/>
</dbReference>
<feature type="domain" description="Iron-binding zinc finger CDGSH type" evidence="9">
    <location>
        <begin position="56"/>
        <end position="92"/>
    </location>
</feature>